<name>A0A0P7ZLF8_9EURY</name>
<accession>A0A0P7ZLF8</accession>
<gene>
    <name evidence="1" type="ORF">MPEBLZ_00442</name>
</gene>
<reference evidence="1 2" key="1">
    <citation type="submission" date="2015-09" db="EMBL/GenBank/DDBJ databases">
        <title>A metagenomics-based metabolic model of nitrate-dependent anaerobic oxidation of methane by Methanoperedens-like archaea.</title>
        <authorList>
            <person name="Arshad A."/>
            <person name="Speth D.R."/>
            <person name="De Graaf R.M."/>
            <person name="Op Den Camp H.J."/>
            <person name="Jetten M.S."/>
            <person name="Welte C.U."/>
        </authorList>
    </citation>
    <scope>NUCLEOTIDE SEQUENCE [LARGE SCALE GENOMIC DNA]</scope>
</reference>
<dbReference type="Proteomes" id="UP000050360">
    <property type="component" value="Unassembled WGS sequence"/>
</dbReference>
<dbReference type="EMBL" id="LKCM01000036">
    <property type="protein sequence ID" value="KPQ44971.1"/>
    <property type="molecule type" value="Genomic_DNA"/>
</dbReference>
<evidence type="ECO:0000313" key="2">
    <source>
        <dbReference type="Proteomes" id="UP000050360"/>
    </source>
</evidence>
<organism evidence="1 2">
    <name type="scientific">Candidatus Methanoperedens nitratireducens</name>
    <dbReference type="NCBI Taxonomy" id="1392998"/>
    <lineage>
        <taxon>Archaea</taxon>
        <taxon>Methanobacteriati</taxon>
        <taxon>Methanobacteriota</taxon>
        <taxon>Stenosarchaea group</taxon>
        <taxon>Methanomicrobia</taxon>
        <taxon>Methanosarcinales</taxon>
        <taxon>ANME-2 cluster</taxon>
        <taxon>Candidatus Methanoperedentaceae</taxon>
        <taxon>Candidatus Methanoperedens</taxon>
    </lineage>
</organism>
<evidence type="ECO:0000313" key="1">
    <source>
        <dbReference type="EMBL" id="KPQ44971.1"/>
    </source>
</evidence>
<dbReference type="AlphaFoldDB" id="A0A0P7ZLF8"/>
<dbReference type="InterPro" id="IPR045397">
    <property type="entry name" value="TumE-like"/>
</dbReference>
<sequence length="121" mass="14561">MAEILKLKRIVDIEYNDITIDSNIYHDKLRVFLKDGSVADIWFSNKIPGRFSYHWERRQIDGKMYRHDNFPDPCWKEVSTYPKHFHNGSQNNIEESRINDDPISGIREFMNFIRNILELDE</sequence>
<proteinExistence type="predicted"/>
<comment type="caution">
    <text evidence="1">The sequence shown here is derived from an EMBL/GenBank/DDBJ whole genome shotgun (WGS) entry which is preliminary data.</text>
</comment>
<protein>
    <submittedName>
        <fullName evidence="1">Uncharacterized protein</fullName>
    </submittedName>
</protein>
<dbReference type="Pfam" id="PF20126">
    <property type="entry name" value="TumE"/>
    <property type="match status" value="1"/>
</dbReference>